<dbReference type="EMBL" id="BSNI01000002">
    <property type="protein sequence ID" value="GLQ18254.1"/>
    <property type="molecule type" value="Genomic_DNA"/>
</dbReference>
<dbReference type="Proteomes" id="UP001161405">
    <property type="component" value="Unassembled WGS sequence"/>
</dbReference>
<organism evidence="1 2">
    <name type="scientific">Maritalea porphyrae</name>
    <dbReference type="NCBI Taxonomy" id="880732"/>
    <lineage>
        <taxon>Bacteria</taxon>
        <taxon>Pseudomonadati</taxon>
        <taxon>Pseudomonadota</taxon>
        <taxon>Alphaproteobacteria</taxon>
        <taxon>Hyphomicrobiales</taxon>
        <taxon>Devosiaceae</taxon>
        <taxon>Maritalea</taxon>
    </lineage>
</organism>
<keyword evidence="2" id="KW-1185">Reference proteome</keyword>
<sequence length="354" mass="39263">MELLEKVKSAQDNSERRKLAHEVVKLFLHSNGRATNDQVSVFGEVLCRLLSEMAQSVQVELANQVCDSCGSPLDLVKALAFADDVEVAEPVLQRSKQLEETDLIEVANKASTEHRLAISKREHLSANVTDNLIKFEEGVVMQSVAQNETAKISSNGFSTLAKNSETDERIMQALITREDLPAETAQHILDHVDADGKAILDQLVQSDSTLLHRLIKKSQRLTEEGKTDDNPDRIETVALIQQVEGGHRSLEQAIKLLAEQSRLKSIATMMAWAANLPEEEVNKGIVNIKGDFLALIAGALELSFEVYALIDALRTSQLRIPSNDPNKIFDQYDQLDPDHARVTLRMVNVIVKVS</sequence>
<comment type="caution">
    <text evidence="1">The sequence shown here is derived from an EMBL/GenBank/DDBJ whole genome shotgun (WGS) entry which is preliminary data.</text>
</comment>
<name>A0ABQ5UV29_9HYPH</name>
<evidence type="ECO:0000313" key="2">
    <source>
        <dbReference type="Proteomes" id="UP001161405"/>
    </source>
</evidence>
<protein>
    <recommendedName>
        <fullName evidence="3">DUF2336 domain-containing protein</fullName>
    </recommendedName>
</protein>
<reference evidence="1" key="2">
    <citation type="submission" date="2023-01" db="EMBL/GenBank/DDBJ databases">
        <title>Draft genome sequence of Maritalea porphyrae strain NBRC 107169.</title>
        <authorList>
            <person name="Sun Q."/>
            <person name="Mori K."/>
        </authorList>
    </citation>
    <scope>NUCLEOTIDE SEQUENCE</scope>
    <source>
        <strain evidence="1">NBRC 107169</strain>
    </source>
</reference>
<dbReference type="InterPro" id="IPR019285">
    <property type="entry name" value="DUF2336"/>
</dbReference>
<proteinExistence type="predicted"/>
<accession>A0ABQ5UV29</accession>
<reference evidence="1" key="1">
    <citation type="journal article" date="2014" name="Int. J. Syst. Evol. Microbiol.">
        <title>Complete genome of a new Firmicutes species belonging to the dominant human colonic microbiota ('Ruminococcus bicirculans') reveals two chromosomes and a selective capacity to utilize plant glucans.</title>
        <authorList>
            <consortium name="NISC Comparative Sequencing Program"/>
            <person name="Wegmann U."/>
            <person name="Louis P."/>
            <person name="Goesmann A."/>
            <person name="Henrissat B."/>
            <person name="Duncan S.H."/>
            <person name="Flint H.J."/>
        </authorList>
    </citation>
    <scope>NUCLEOTIDE SEQUENCE</scope>
    <source>
        <strain evidence="1">NBRC 107169</strain>
    </source>
</reference>
<dbReference type="RefSeq" id="WP_284365052.1">
    <property type="nucleotide sequence ID" value="NZ_BSNI01000002.1"/>
</dbReference>
<gene>
    <name evidence="1" type="ORF">GCM10007879_25030</name>
</gene>
<evidence type="ECO:0008006" key="3">
    <source>
        <dbReference type="Google" id="ProtNLM"/>
    </source>
</evidence>
<dbReference type="Pfam" id="PF10098">
    <property type="entry name" value="DUF2336"/>
    <property type="match status" value="1"/>
</dbReference>
<evidence type="ECO:0000313" key="1">
    <source>
        <dbReference type="EMBL" id="GLQ18254.1"/>
    </source>
</evidence>